<dbReference type="EMBL" id="CCBN010000003">
    <property type="protein sequence ID" value="CDO52537.1"/>
    <property type="molecule type" value="Genomic_DNA"/>
</dbReference>
<accession>A0A0J9X5U3</accession>
<dbReference type="OrthoDB" id="10012223at2759"/>
<evidence type="ECO:0008006" key="4">
    <source>
        <dbReference type="Google" id="ProtNLM"/>
    </source>
</evidence>
<sequence length="318" mass="36216">MAAAVKRKKRVKPARDRTTPKILKKSLRMVLEPVLLPSTIFASGTYLYPCQGFYYFVRSPILWAYLMSVMIPLLILTLVVYIAMYSMLYPLQAVIAVFFNGPTGLITAWFALLHQSAVMSNMIAKWFLFPTPLKMLFDAGRSRRVVVPSLLMRVKLYLQTIPRNMLLPFWAFKLLFTFILHFVPVIGPIILVFITAPKRGSAIHSRYFELKGWTSHQIGRFMDGRRGQYTGQVAFQAKFFNFSCINHDFSSFGLVSGAFEAIPLVGLLFIFSNMCGGALWAANLERAEQKIVQGSFRYVGAQKIRRLIRGKPNDFISL</sequence>
<feature type="transmembrane region" description="Helical" evidence="1">
    <location>
        <begin position="62"/>
        <end position="84"/>
    </location>
</feature>
<protein>
    <recommendedName>
        <fullName evidence="4">Outer spore wall protein RRT8</fullName>
    </recommendedName>
</protein>
<dbReference type="GO" id="GO:0005628">
    <property type="term" value="C:prospore membrane"/>
    <property type="evidence" value="ECO:0007669"/>
    <property type="project" value="TreeGrafter"/>
</dbReference>
<gene>
    <name evidence="2" type="ORF">BN980_GECA03s03541g</name>
</gene>
<comment type="caution">
    <text evidence="2">The sequence shown here is derived from an EMBL/GenBank/DDBJ whole genome shotgun (WGS) entry which is preliminary data.</text>
</comment>
<dbReference type="InterPro" id="IPR052786">
    <property type="entry name" value="Spore_wall_assembly"/>
</dbReference>
<feature type="transmembrane region" description="Helical" evidence="1">
    <location>
        <begin position="91"/>
        <end position="112"/>
    </location>
</feature>
<keyword evidence="1" id="KW-0812">Transmembrane</keyword>
<feature type="transmembrane region" description="Helical" evidence="1">
    <location>
        <begin position="174"/>
        <end position="196"/>
    </location>
</feature>
<dbReference type="Proteomes" id="UP000242525">
    <property type="component" value="Unassembled WGS sequence"/>
</dbReference>
<dbReference type="AlphaFoldDB" id="A0A0J9X5U3"/>
<organism evidence="2 3">
    <name type="scientific">Geotrichum candidum</name>
    <name type="common">Oospora lactis</name>
    <name type="synonym">Dipodascus geotrichum</name>
    <dbReference type="NCBI Taxonomy" id="1173061"/>
    <lineage>
        <taxon>Eukaryota</taxon>
        <taxon>Fungi</taxon>
        <taxon>Dikarya</taxon>
        <taxon>Ascomycota</taxon>
        <taxon>Saccharomycotina</taxon>
        <taxon>Dipodascomycetes</taxon>
        <taxon>Dipodascales</taxon>
        <taxon>Dipodascaceae</taxon>
        <taxon>Geotrichum</taxon>
    </lineage>
</organism>
<evidence type="ECO:0000313" key="3">
    <source>
        <dbReference type="Proteomes" id="UP000242525"/>
    </source>
</evidence>
<dbReference type="PANTHER" id="PTHR34292:SF2">
    <property type="entry name" value="OUTER SPORE WALL PROTEIN LDS1"/>
    <property type="match status" value="1"/>
</dbReference>
<proteinExistence type="predicted"/>
<evidence type="ECO:0000313" key="2">
    <source>
        <dbReference type="EMBL" id="CDO52537.1"/>
    </source>
</evidence>
<dbReference type="STRING" id="1173061.A0A0J9X5U3"/>
<keyword evidence="1" id="KW-0472">Membrane</keyword>
<name>A0A0J9X5U3_GEOCN</name>
<reference evidence="2" key="1">
    <citation type="submission" date="2014-03" db="EMBL/GenBank/DDBJ databases">
        <authorList>
            <person name="Casaregola S."/>
        </authorList>
    </citation>
    <scope>NUCLEOTIDE SEQUENCE [LARGE SCALE GENOMIC DNA]</scope>
    <source>
        <strain evidence="2">CLIB 918</strain>
    </source>
</reference>
<feature type="transmembrane region" description="Helical" evidence="1">
    <location>
        <begin position="34"/>
        <end position="56"/>
    </location>
</feature>
<evidence type="ECO:0000256" key="1">
    <source>
        <dbReference type="SAM" id="Phobius"/>
    </source>
</evidence>
<keyword evidence="3" id="KW-1185">Reference proteome</keyword>
<dbReference type="PANTHER" id="PTHR34292">
    <property type="entry name" value="OUTER SPORE WALL PROTEIN LDS1"/>
    <property type="match status" value="1"/>
</dbReference>
<dbReference type="GO" id="GO:0005811">
    <property type="term" value="C:lipid droplet"/>
    <property type="evidence" value="ECO:0007669"/>
    <property type="project" value="TreeGrafter"/>
</dbReference>
<keyword evidence="1" id="KW-1133">Transmembrane helix</keyword>
<dbReference type="GO" id="GO:0005619">
    <property type="term" value="C:ascospore wall"/>
    <property type="evidence" value="ECO:0007669"/>
    <property type="project" value="TreeGrafter"/>
</dbReference>